<dbReference type="GO" id="GO:0016020">
    <property type="term" value="C:membrane"/>
    <property type="evidence" value="ECO:0007669"/>
    <property type="project" value="InterPro"/>
</dbReference>
<comment type="caution">
    <text evidence="3">The sequence shown here is derived from an EMBL/GenBank/DDBJ whole genome shotgun (WGS) entry which is preliminary data.</text>
</comment>
<keyword evidence="1" id="KW-0732">Signal</keyword>
<dbReference type="InterPro" id="IPR007226">
    <property type="entry name" value="SRS_dom"/>
</dbReference>
<dbReference type="VEuPathDB" id="ToxoDB:CSUI_009491"/>
<dbReference type="AlphaFoldDB" id="A0A2C6KJX3"/>
<evidence type="ECO:0000256" key="1">
    <source>
        <dbReference type="SAM" id="SignalP"/>
    </source>
</evidence>
<evidence type="ECO:0000313" key="3">
    <source>
        <dbReference type="EMBL" id="PHJ16693.1"/>
    </source>
</evidence>
<dbReference type="Pfam" id="PF04092">
    <property type="entry name" value="SAG"/>
    <property type="match status" value="2"/>
</dbReference>
<dbReference type="InterPro" id="IPR036755">
    <property type="entry name" value="SRS_dom_sf"/>
</dbReference>
<dbReference type="GeneID" id="94432818"/>
<gene>
    <name evidence="3" type="ORF">CSUI_009491</name>
</gene>
<protein>
    <recommendedName>
        <fullName evidence="2">SRS domain-containing protein</fullName>
    </recommendedName>
</protein>
<keyword evidence="4" id="KW-1185">Reference proteome</keyword>
<accession>A0A2C6KJX3</accession>
<feature type="signal peptide" evidence="1">
    <location>
        <begin position="1"/>
        <end position="16"/>
    </location>
</feature>
<sequence>MKLVSVCLSSAVAALATTTSAVSAGGADVAALFSRKSNLSEEGNHQLQADPRRLSGETSVTCKDASKVERTDLTATFSEAKLQASFTCGGTYVNGLLPREKATQCFRGPTETAGVEISSVLGVNGKVSTSGNTHTVTLQKILDDKRDQKIYYRCTSSKGADQDFCLVTLSLPKIGPNECAIDKALTFSLGKTASSAKFKCAGGQVSSTAFEVSKEGMCTNVQKQTKAVKLAEVGTETKEYQLTVDELPNQTEQLCYTCTYTDVPSLQDNNQTTTRTCSVIVTVEAAASSTSTATTTSSAQCILTTSGAMNLFVAMFLIVAASN</sequence>
<evidence type="ECO:0000313" key="4">
    <source>
        <dbReference type="Proteomes" id="UP000221165"/>
    </source>
</evidence>
<organism evidence="3 4">
    <name type="scientific">Cystoisospora suis</name>
    <dbReference type="NCBI Taxonomy" id="483139"/>
    <lineage>
        <taxon>Eukaryota</taxon>
        <taxon>Sar</taxon>
        <taxon>Alveolata</taxon>
        <taxon>Apicomplexa</taxon>
        <taxon>Conoidasida</taxon>
        <taxon>Coccidia</taxon>
        <taxon>Eucoccidiorida</taxon>
        <taxon>Eimeriorina</taxon>
        <taxon>Sarcocystidae</taxon>
        <taxon>Cystoisospora</taxon>
    </lineage>
</organism>
<evidence type="ECO:0000259" key="2">
    <source>
        <dbReference type="Pfam" id="PF04092"/>
    </source>
</evidence>
<dbReference type="OrthoDB" id="330104at2759"/>
<feature type="domain" description="SRS" evidence="2">
    <location>
        <begin position="60"/>
        <end position="169"/>
    </location>
</feature>
<dbReference type="Gene3D" id="2.60.40.1320">
    <property type="entry name" value="SRS domain"/>
    <property type="match status" value="2"/>
</dbReference>
<dbReference type="SUPFAM" id="SSF74877">
    <property type="entry name" value="Major surface antigen p30, SAG1"/>
    <property type="match status" value="1"/>
</dbReference>
<proteinExistence type="predicted"/>
<feature type="chain" id="PRO_5012383591" description="SRS domain-containing protein" evidence="1">
    <location>
        <begin position="17"/>
        <end position="323"/>
    </location>
</feature>
<dbReference type="EMBL" id="MIGC01005678">
    <property type="protein sequence ID" value="PHJ16693.1"/>
    <property type="molecule type" value="Genomic_DNA"/>
</dbReference>
<reference evidence="3 4" key="1">
    <citation type="journal article" date="2017" name="Int. J. Parasitol.">
        <title>The genome of the protozoan parasite Cystoisospora suis and a reverse vaccinology approach to identify vaccine candidates.</title>
        <authorList>
            <person name="Palmieri N."/>
            <person name="Shrestha A."/>
            <person name="Ruttkowski B."/>
            <person name="Beck T."/>
            <person name="Vogl C."/>
            <person name="Tomley F."/>
            <person name="Blake D.P."/>
            <person name="Joachim A."/>
        </authorList>
    </citation>
    <scope>NUCLEOTIDE SEQUENCE [LARGE SCALE GENOMIC DNA]</scope>
    <source>
        <strain evidence="3 4">Wien I</strain>
    </source>
</reference>
<dbReference type="RefSeq" id="XP_067918418.1">
    <property type="nucleotide sequence ID" value="XM_068069607.1"/>
</dbReference>
<feature type="domain" description="SRS" evidence="2">
    <location>
        <begin position="183"/>
        <end position="283"/>
    </location>
</feature>
<name>A0A2C6KJX3_9APIC</name>
<dbReference type="Proteomes" id="UP000221165">
    <property type="component" value="Unassembled WGS sequence"/>
</dbReference>